<evidence type="ECO:0000256" key="3">
    <source>
        <dbReference type="ARBA" id="ARBA00023159"/>
    </source>
</evidence>
<gene>
    <name evidence="6" type="ORF">GGD50_006519</name>
</gene>
<dbReference type="CDD" id="cd00090">
    <property type="entry name" value="HTH_ARSR"/>
    <property type="match status" value="1"/>
</dbReference>
<accession>A0A7W9D4X9</accession>
<protein>
    <submittedName>
        <fullName evidence="6">DNA-binding Lrp family transcriptional regulator</fullName>
    </submittedName>
</protein>
<evidence type="ECO:0000313" key="7">
    <source>
        <dbReference type="Proteomes" id="UP000549882"/>
    </source>
</evidence>
<dbReference type="SUPFAM" id="SSF54909">
    <property type="entry name" value="Dimeric alpha+beta barrel"/>
    <property type="match status" value="1"/>
</dbReference>
<dbReference type="Pfam" id="PF13412">
    <property type="entry name" value="HTH_24"/>
    <property type="match status" value="1"/>
</dbReference>
<reference evidence="6 7" key="1">
    <citation type="submission" date="2020-08" db="EMBL/GenBank/DDBJ databases">
        <title>Genomic Encyclopedia of Type Strains, Phase IV (KMG-V): Genome sequencing to study the core and pangenomes of soil and plant-associated prokaryotes.</title>
        <authorList>
            <person name="Whitman W."/>
        </authorList>
    </citation>
    <scope>NUCLEOTIDE SEQUENCE [LARGE SCALE GENOMIC DNA]</scope>
    <source>
        <strain evidence="6 7">SEMIA 4064</strain>
    </source>
</reference>
<keyword evidence="4" id="KW-0804">Transcription</keyword>
<organism evidence="6 7">
    <name type="scientific">Rhizobium paranaense</name>
    <dbReference type="NCBI Taxonomy" id="1650438"/>
    <lineage>
        <taxon>Bacteria</taxon>
        <taxon>Pseudomonadati</taxon>
        <taxon>Pseudomonadota</taxon>
        <taxon>Alphaproteobacteria</taxon>
        <taxon>Hyphomicrobiales</taxon>
        <taxon>Rhizobiaceae</taxon>
        <taxon>Rhizobium/Agrobacterium group</taxon>
        <taxon>Rhizobium</taxon>
    </lineage>
</organism>
<evidence type="ECO:0000259" key="5">
    <source>
        <dbReference type="PROSITE" id="PS50956"/>
    </source>
</evidence>
<dbReference type="AlphaFoldDB" id="A0A7W9D4X9"/>
<evidence type="ECO:0000313" key="6">
    <source>
        <dbReference type="EMBL" id="MBB5577863.1"/>
    </source>
</evidence>
<keyword evidence="7" id="KW-1185">Reference proteome</keyword>
<dbReference type="GO" id="GO:0006524">
    <property type="term" value="P:alanine catabolic process"/>
    <property type="evidence" value="ECO:0007669"/>
    <property type="project" value="TreeGrafter"/>
</dbReference>
<dbReference type="InterPro" id="IPR019888">
    <property type="entry name" value="Tscrpt_reg_AsnC-like"/>
</dbReference>
<dbReference type="Proteomes" id="UP000549882">
    <property type="component" value="Unassembled WGS sequence"/>
</dbReference>
<dbReference type="PROSITE" id="PS50956">
    <property type="entry name" value="HTH_ASNC_2"/>
    <property type="match status" value="1"/>
</dbReference>
<sequence>MSVQISSAEPERLQQKPVFDRIDRHILRELSVDARQPNVRLAERVGLSPSACLRRVQELERAGVITGYRASINRARMGAGFLAYVTVGLSDHTKKSQDAFEEAMSQADEVVECHNVTGTIEYLLRIEVADIATYKAFHTGVLGTLPQVTAITSFIVLGSPKDQRR</sequence>
<evidence type="ECO:0000256" key="2">
    <source>
        <dbReference type="ARBA" id="ARBA00023125"/>
    </source>
</evidence>
<name>A0A7W9D4X9_9HYPH</name>
<dbReference type="PRINTS" id="PR00033">
    <property type="entry name" value="HTHASNC"/>
</dbReference>
<dbReference type="RefSeq" id="WP_107106650.1">
    <property type="nucleotide sequence ID" value="NZ_JACHBI010000027.1"/>
</dbReference>
<dbReference type="Gene3D" id="1.10.10.10">
    <property type="entry name" value="Winged helix-like DNA-binding domain superfamily/Winged helix DNA-binding domain"/>
    <property type="match status" value="1"/>
</dbReference>
<keyword evidence="3" id="KW-0010">Activator</keyword>
<proteinExistence type="predicted"/>
<dbReference type="InterPro" id="IPR011991">
    <property type="entry name" value="ArsR-like_HTH"/>
</dbReference>
<dbReference type="Gene3D" id="3.30.70.920">
    <property type="match status" value="1"/>
</dbReference>
<keyword evidence="2 6" id="KW-0238">DNA-binding</keyword>
<dbReference type="GO" id="GO:0043201">
    <property type="term" value="P:response to L-leucine"/>
    <property type="evidence" value="ECO:0007669"/>
    <property type="project" value="TreeGrafter"/>
</dbReference>
<dbReference type="GO" id="GO:0043565">
    <property type="term" value="F:sequence-specific DNA binding"/>
    <property type="evidence" value="ECO:0007669"/>
    <property type="project" value="InterPro"/>
</dbReference>
<dbReference type="SUPFAM" id="SSF46785">
    <property type="entry name" value="Winged helix' DNA-binding domain"/>
    <property type="match status" value="1"/>
</dbReference>
<evidence type="ECO:0000256" key="1">
    <source>
        <dbReference type="ARBA" id="ARBA00023015"/>
    </source>
</evidence>
<dbReference type="EMBL" id="JACHBI010000027">
    <property type="protein sequence ID" value="MBB5577863.1"/>
    <property type="molecule type" value="Genomic_DNA"/>
</dbReference>
<comment type="caution">
    <text evidence="6">The sequence shown here is derived from an EMBL/GenBank/DDBJ whole genome shotgun (WGS) entry which is preliminary data.</text>
</comment>
<feature type="domain" description="HTH asnC-type" evidence="5">
    <location>
        <begin position="19"/>
        <end position="80"/>
    </location>
</feature>
<keyword evidence="1" id="KW-0805">Transcription regulation</keyword>
<dbReference type="PANTHER" id="PTHR30154:SF0">
    <property type="entry name" value="LEUCINE-RESPONSIVE REGULATORY PROTEIN"/>
    <property type="match status" value="1"/>
</dbReference>
<dbReference type="PANTHER" id="PTHR30154">
    <property type="entry name" value="LEUCINE-RESPONSIVE REGULATORY PROTEIN"/>
    <property type="match status" value="1"/>
</dbReference>
<dbReference type="SMART" id="SM00344">
    <property type="entry name" value="HTH_ASNC"/>
    <property type="match status" value="1"/>
</dbReference>
<dbReference type="GO" id="GO:0006355">
    <property type="term" value="P:regulation of DNA-templated transcription"/>
    <property type="evidence" value="ECO:0007669"/>
    <property type="project" value="UniProtKB-ARBA"/>
</dbReference>
<dbReference type="GO" id="GO:0005829">
    <property type="term" value="C:cytosol"/>
    <property type="evidence" value="ECO:0007669"/>
    <property type="project" value="TreeGrafter"/>
</dbReference>
<dbReference type="InterPro" id="IPR011008">
    <property type="entry name" value="Dimeric_a/b-barrel"/>
</dbReference>
<dbReference type="InterPro" id="IPR036390">
    <property type="entry name" value="WH_DNA-bd_sf"/>
</dbReference>
<evidence type="ECO:0000256" key="4">
    <source>
        <dbReference type="ARBA" id="ARBA00023163"/>
    </source>
</evidence>
<dbReference type="InterPro" id="IPR019887">
    <property type="entry name" value="Tscrpt_reg_AsnC/Lrp_C"/>
</dbReference>
<dbReference type="Pfam" id="PF01037">
    <property type="entry name" value="AsnC_trans_reg"/>
    <property type="match status" value="1"/>
</dbReference>
<dbReference type="InterPro" id="IPR036388">
    <property type="entry name" value="WH-like_DNA-bd_sf"/>
</dbReference>
<dbReference type="InterPro" id="IPR000485">
    <property type="entry name" value="AsnC-type_HTH_dom"/>
</dbReference>